<feature type="transmembrane region" description="Helical" evidence="6">
    <location>
        <begin position="231"/>
        <end position="248"/>
    </location>
</feature>
<keyword evidence="3" id="KW-0808">Transferase</keyword>
<dbReference type="Pfam" id="PF02518">
    <property type="entry name" value="HATPase_c"/>
    <property type="match status" value="1"/>
</dbReference>
<feature type="transmembrane region" description="Helical" evidence="6">
    <location>
        <begin position="169"/>
        <end position="187"/>
    </location>
</feature>
<feature type="transmembrane region" description="Helical" evidence="6">
    <location>
        <begin position="384"/>
        <end position="404"/>
    </location>
</feature>
<evidence type="ECO:0000313" key="9">
    <source>
        <dbReference type="Proteomes" id="UP000003208"/>
    </source>
</evidence>
<dbReference type="PANTHER" id="PTHR24421:SF10">
    <property type="entry name" value="NITRATE_NITRITE SENSOR PROTEIN NARQ"/>
    <property type="match status" value="1"/>
</dbReference>
<keyword evidence="6" id="KW-0472">Membrane</keyword>
<dbReference type="SUPFAM" id="SSF55874">
    <property type="entry name" value="ATPase domain of HSP90 chaperone/DNA topoisomerase II/histidine kinase"/>
    <property type="match status" value="1"/>
</dbReference>
<dbReference type="GO" id="GO:0000160">
    <property type="term" value="P:phosphorelay signal transduction system"/>
    <property type="evidence" value="ECO:0007669"/>
    <property type="project" value="UniProtKB-KW"/>
</dbReference>
<dbReference type="CDD" id="cd16917">
    <property type="entry name" value="HATPase_UhpB-NarQ-NarX-like"/>
    <property type="match status" value="1"/>
</dbReference>
<accession>G6YSI0</accession>
<feature type="transmembrane region" description="Helical" evidence="6">
    <location>
        <begin position="322"/>
        <end position="345"/>
    </location>
</feature>
<feature type="transmembrane region" description="Helical" evidence="6">
    <location>
        <begin position="294"/>
        <end position="316"/>
    </location>
</feature>
<dbReference type="InterPro" id="IPR003594">
    <property type="entry name" value="HATPase_dom"/>
</dbReference>
<gene>
    <name evidence="8" type="ORF">KYE_09103</name>
</gene>
<evidence type="ECO:0000259" key="7">
    <source>
        <dbReference type="PROSITE" id="PS50109"/>
    </source>
</evidence>
<keyword evidence="4 8" id="KW-0418">Kinase</keyword>
<feature type="transmembrane region" description="Helical" evidence="6">
    <location>
        <begin position="140"/>
        <end position="160"/>
    </location>
</feature>
<organism evidence="8 9">
    <name type="scientific">Marinobacter manganoxydans MnI7-9</name>
    <dbReference type="NCBI Taxonomy" id="1094979"/>
    <lineage>
        <taxon>Bacteria</taxon>
        <taxon>Pseudomonadati</taxon>
        <taxon>Pseudomonadota</taxon>
        <taxon>Gammaproteobacteria</taxon>
        <taxon>Pseudomonadales</taxon>
        <taxon>Marinobacteraceae</taxon>
        <taxon>Marinobacter</taxon>
    </lineage>
</organism>
<proteinExistence type="predicted"/>
<feature type="transmembrane region" description="Helical" evidence="6">
    <location>
        <begin position="357"/>
        <end position="378"/>
    </location>
</feature>
<dbReference type="RefSeq" id="WP_008172488.1">
    <property type="nucleotide sequence ID" value="NZ_AGTR01000032.1"/>
</dbReference>
<dbReference type="PATRIC" id="fig|1094979.3.peg.1755"/>
<comment type="catalytic activity">
    <reaction evidence="1">
        <text>ATP + protein L-histidine = ADP + protein N-phospho-L-histidine.</text>
        <dbReference type="EC" id="2.7.13.3"/>
    </reaction>
</comment>
<dbReference type="SMART" id="SM00387">
    <property type="entry name" value="HATPase_c"/>
    <property type="match status" value="1"/>
</dbReference>
<feature type="domain" description="Histidine kinase" evidence="7">
    <location>
        <begin position="533"/>
        <end position="713"/>
    </location>
</feature>
<dbReference type="InterPro" id="IPR050482">
    <property type="entry name" value="Sensor_HK_TwoCompSys"/>
</dbReference>
<evidence type="ECO:0000256" key="6">
    <source>
        <dbReference type="SAM" id="Phobius"/>
    </source>
</evidence>
<dbReference type="Proteomes" id="UP000003208">
    <property type="component" value="Unassembled WGS sequence"/>
</dbReference>
<keyword evidence="6" id="KW-1133">Transmembrane helix</keyword>
<evidence type="ECO:0000256" key="1">
    <source>
        <dbReference type="ARBA" id="ARBA00000085"/>
    </source>
</evidence>
<dbReference type="PANTHER" id="PTHR24421">
    <property type="entry name" value="NITRATE/NITRITE SENSOR PROTEIN NARX-RELATED"/>
    <property type="match status" value="1"/>
</dbReference>
<evidence type="ECO:0000256" key="3">
    <source>
        <dbReference type="ARBA" id="ARBA00022679"/>
    </source>
</evidence>
<evidence type="ECO:0000256" key="2">
    <source>
        <dbReference type="ARBA" id="ARBA00012438"/>
    </source>
</evidence>
<dbReference type="PROSITE" id="PS50109">
    <property type="entry name" value="HIS_KIN"/>
    <property type="match status" value="1"/>
</dbReference>
<evidence type="ECO:0000313" key="8">
    <source>
        <dbReference type="EMBL" id="EHJ04924.1"/>
    </source>
</evidence>
<feature type="transmembrane region" description="Helical" evidence="6">
    <location>
        <begin position="199"/>
        <end position="224"/>
    </location>
</feature>
<evidence type="ECO:0000256" key="5">
    <source>
        <dbReference type="ARBA" id="ARBA00023012"/>
    </source>
</evidence>
<dbReference type="GO" id="GO:0004673">
    <property type="term" value="F:protein histidine kinase activity"/>
    <property type="evidence" value="ECO:0007669"/>
    <property type="project" value="UniProtKB-EC"/>
</dbReference>
<protein>
    <recommendedName>
        <fullName evidence="2">histidine kinase</fullName>
        <ecNumber evidence="2">2.7.13.3</ecNumber>
    </recommendedName>
</protein>
<dbReference type="EC" id="2.7.13.3" evidence="2"/>
<keyword evidence="6" id="KW-0812">Transmembrane</keyword>
<reference evidence="8 9" key="1">
    <citation type="journal article" date="2012" name="J. Bacteriol.">
        <title>Genome sequence of deep-sea manganese-oxidizing bacterium Marinobacter manganoxydans MnI7-9.</title>
        <authorList>
            <person name="Wang H."/>
            <person name="Li H."/>
            <person name="Shao Z."/>
            <person name="Liao S."/>
            <person name="Johnstone L."/>
            <person name="Rensing C."/>
            <person name="Wang G."/>
        </authorList>
    </citation>
    <scope>NUCLEOTIDE SEQUENCE [LARGE SCALE GENOMIC DNA]</scope>
    <source>
        <strain evidence="8 9">MnI7-9</strain>
    </source>
</reference>
<evidence type="ECO:0000256" key="4">
    <source>
        <dbReference type="ARBA" id="ARBA00022777"/>
    </source>
</evidence>
<dbReference type="AlphaFoldDB" id="G6YSI0"/>
<sequence length="713" mass="77545">MAPRQRFLLIAVVALAAIAISAQVALSSPWLGLELSPHDGPEGLRVDRVHPDSPNAGVIRVGSIIVGLQAADGRQIPLHGNLVMEEPDLLSHTDLNLFMKRQTELDQALHSGGARFVLASGDQVPAVAIDTPWHQLSGGFSIHTFYGLIALMVAVGIWAFRPKSAATRLYALSGVATMVNTLTLAIYGDREFVLSGDVFAVVSAVNHLATLMVNASLVSLFWVYPRPLARFPVPALMICIALIMWVLSELQVGESAQVTVYLPIVVGYVLGLCFAGAQWVASKGRPLERAALKWCVLAIFLGSVLLMGLVIIPPAFGHPPLVPLLVGFGAYLILYLGIAAGLVRYRLFDIERWWFKTWLWFAGGLMVLVLDAILIMGVGLTSTYALTLSLAIAGWLYFPLRQWLWDRFGQRSSISLNEALRELVDKLFSASTEAEVRRAWPDLLRMTFQPLSLEMPDAPDKKAAVAVSADGVLMELPALPGDTRRASLEFASNGARLFTKEDMRVANLLYDLTGKALQALQARDAGAKKERSRIMRDLHDDLGARLLSLVYATDTGTVREVARSALRDLHGLVDTTAGTPASLLEVANGCEGEIRQRLTDSGIELDWQADPMRLSDQELSARAAANIARILREAISNIIKHANADRVEVTWSRDSDHLLVRVSDNGKGETLDGQGDGHGLRTMQVRAEDLGGRVDCWVLAEGGFAVELTLPAA</sequence>
<feature type="transmembrane region" description="Helical" evidence="6">
    <location>
        <begin position="260"/>
        <end position="282"/>
    </location>
</feature>
<dbReference type="EMBL" id="AGTR01000032">
    <property type="protein sequence ID" value="EHJ04924.1"/>
    <property type="molecule type" value="Genomic_DNA"/>
</dbReference>
<dbReference type="Gene3D" id="3.30.565.10">
    <property type="entry name" value="Histidine kinase-like ATPase, C-terminal domain"/>
    <property type="match status" value="1"/>
</dbReference>
<keyword evidence="5" id="KW-0902">Two-component regulatory system</keyword>
<dbReference type="InterPro" id="IPR005467">
    <property type="entry name" value="His_kinase_dom"/>
</dbReference>
<dbReference type="InterPro" id="IPR036890">
    <property type="entry name" value="HATPase_C_sf"/>
</dbReference>
<name>G6YSI0_9GAMM</name>
<keyword evidence="9" id="KW-1185">Reference proteome</keyword>